<organism evidence="9 10">
    <name type="scientific">Jingyaoa shaoxingensis</name>
    <dbReference type="NCBI Taxonomy" id="2763671"/>
    <lineage>
        <taxon>Bacteria</taxon>
        <taxon>Bacillati</taxon>
        <taxon>Bacillota</taxon>
        <taxon>Clostridia</taxon>
        <taxon>Lachnospirales</taxon>
        <taxon>Lachnospiraceae</taxon>
        <taxon>Jingyaoa</taxon>
    </lineage>
</organism>
<gene>
    <name evidence="9" type="ORF">H8716_11840</name>
</gene>
<keyword evidence="10" id="KW-1185">Reference proteome</keyword>
<proteinExistence type="predicted"/>
<comment type="function">
    <text evidence="5">May play the central regulatory role in sporulation. It may be an element of the effector pathway responsible for the activation of sporulation genes in response to nutritional stress. Spo0A may act in concert with spo0H (a sigma factor) to control the expression of some genes that are critical to the sporulation process.</text>
</comment>
<feature type="domain" description="HTH luxR-type" evidence="7">
    <location>
        <begin position="138"/>
        <end position="203"/>
    </location>
</feature>
<dbReference type="InterPro" id="IPR039420">
    <property type="entry name" value="WalR-like"/>
</dbReference>
<evidence type="ECO:0000256" key="1">
    <source>
        <dbReference type="ARBA" id="ARBA00018672"/>
    </source>
</evidence>
<evidence type="ECO:0000313" key="9">
    <source>
        <dbReference type="EMBL" id="MBC8573768.1"/>
    </source>
</evidence>
<evidence type="ECO:0000256" key="4">
    <source>
        <dbReference type="ARBA" id="ARBA00023163"/>
    </source>
</evidence>
<evidence type="ECO:0000256" key="2">
    <source>
        <dbReference type="ARBA" id="ARBA00023015"/>
    </source>
</evidence>
<dbReference type="PRINTS" id="PR00038">
    <property type="entry name" value="HTHLUXR"/>
</dbReference>
<dbReference type="Proteomes" id="UP000657421">
    <property type="component" value="Unassembled WGS sequence"/>
</dbReference>
<evidence type="ECO:0000259" key="7">
    <source>
        <dbReference type="PROSITE" id="PS50043"/>
    </source>
</evidence>
<dbReference type="Pfam" id="PF00196">
    <property type="entry name" value="GerE"/>
    <property type="match status" value="1"/>
</dbReference>
<dbReference type="SMART" id="SM00421">
    <property type="entry name" value="HTH_LUXR"/>
    <property type="match status" value="1"/>
</dbReference>
<dbReference type="SUPFAM" id="SSF46894">
    <property type="entry name" value="C-terminal effector domain of the bipartite response regulators"/>
    <property type="match status" value="1"/>
</dbReference>
<dbReference type="Gene3D" id="1.10.10.10">
    <property type="entry name" value="Winged helix-like DNA-binding domain superfamily/Winged helix DNA-binding domain"/>
    <property type="match status" value="1"/>
</dbReference>
<evidence type="ECO:0000256" key="5">
    <source>
        <dbReference type="ARBA" id="ARBA00024867"/>
    </source>
</evidence>
<reference evidence="9 10" key="1">
    <citation type="submission" date="2020-08" db="EMBL/GenBank/DDBJ databases">
        <title>Genome public.</title>
        <authorList>
            <person name="Liu C."/>
            <person name="Sun Q."/>
        </authorList>
    </citation>
    <scope>NUCLEOTIDE SEQUENCE [LARGE SCALE GENOMIC DNA]</scope>
    <source>
        <strain evidence="9 10">NSJ-46</strain>
    </source>
</reference>
<protein>
    <recommendedName>
        <fullName evidence="1">Stage 0 sporulation protein A homolog</fullName>
    </recommendedName>
</protein>
<dbReference type="SUPFAM" id="SSF52172">
    <property type="entry name" value="CheY-like"/>
    <property type="match status" value="1"/>
</dbReference>
<dbReference type="InterPro" id="IPR016032">
    <property type="entry name" value="Sig_transdc_resp-reg_C-effctor"/>
</dbReference>
<dbReference type="InterPro" id="IPR001789">
    <property type="entry name" value="Sig_transdc_resp-reg_receiver"/>
</dbReference>
<keyword evidence="2" id="KW-0805">Transcription regulation</keyword>
<dbReference type="PANTHER" id="PTHR43214">
    <property type="entry name" value="TWO-COMPONENT RESPONSE REGULATOR"/>
    <property type="match status" value="1"/>
</dbReference>
<feature type="modified residue" description="4-aspartylphosphate" evidence="6">
    <location>
        <position position="56"/>
    </location>
</feature>
<dbReference type="PROSITE" id="PS50043">
    <property type="entry name" value="HTH_LUXR_2"/>
    <property type="match status" value="1"/>
</dbReference>
<dbReference type="PROSITE" id="PS50110">
    <property type="entry name" value="RESPONSE_REGULATORY"/>
    <property type="match status" value="1"/>
</dbReference>
<keyword evidence="3" id="KW-0238">DNA-binding</keyword>
<evidence type="ECO:0000256" key="3">
    <source>
        <dbReference type="ARBA" id="ARBA00023125"/>
    </source>
</evidence>
<dbReference type="CDD" id="cd06170">
    <property type="entry name" value="LuxR_C_like"/>
    <property type="match status" value="1"/>
</dbReference>
<evidence type="ECO:0000256" key="6">
    <source>
        <dbReference type="PROSITE-ProRule" id="PRU00169"/>
    </source>
</evidence>
<dbReference type="RefSeq" id="WP_249309062.1">
    <property type="nucleotide sequence ID" value="NZ_JACRSZ010000012.1"/>
</dbReference>
<name>A0ABR7NBJ9_9FIRM</name>
<dbReference type="InterPro" id="IPR036388">
    <property type="entry name" value="WH-like_DNA-bd_sf"/>
</dbReference>
<dbReference type="Pfam" id="PF00072">
    <property type="entry name" value="Response_reg"/>
    <property type="match status" value="1"/>
</dbReference>
<accession>A0ABR7NBJ9</accession>
<dbReference type="EMBL" id="JACRSZ010000012">
    <property type="protein sequence ID" value="MBC8573768.1"/>
    <property type="molecule type" value="Genomic_DNA"/>
</dbReference>
<dbReference type="InterPro" id="IPR011006">
    <property type="entry name" value="CheY-like_superfamily"/>
</dbReference>
<dbReference type="InterPro" id="IPR000792">
    <property type="entry name" value="Tscrpt_reg_LuxR_C"/>
</dbReference>
<comment type="caution">
    <text evidence="9">The sequence shown here is derived from an EMBL/GenBank/DDBJ whole genome shotgun (WGS) entry which is preliminary data.</text>
</comment>
<feature type="domain" description="Response regulatory" evidence="8">
    <location>
        <begin position="5"/>
        <end position="122"/>
    </location>
</feature>
<sequence>MIPTQVLIVEDDPMTRTLFEIYLKNSERYVLAGSIESASMAELYCLTRQVDLIIMDVCTAFHASGLIAAEKIKKNHPRIKILMVTSQPECDFINRAKAAGVDSFWYKEPSSEVILDLIDRTMNGEHIYPDSTPYRKIGEALSTEFTEQELKILRELTSGDTDEEIAANLHLSIWTVRKYVKQMLEKTQFKSRTQLAVAARESGLVIKGY</sequence>
<keyword evidence="4" id="KW-0804">Transcription</keyword>
<evidence type="ECO:0000313" key="10">
    <source>
        <dbReference type="Proteomes" id="UP000657421"/>
    </source>
</evidence>
<keyword evidence="6" id="KW-0597">Phosphoprotein</keyword>
<dbReference type="Gene3D" id="3.40.50.2300">
    <property type="match status" value="1"/>
</dbReference>
<dbReference type="SMART" id="SM00448">
    <property type="entry name" value="REC"/>
    <property type="match status" value="1"/>
</dbReference>
<evidence type="ECO:0000259" key="8">
    <source>
        <dbReference type="PROSITE" id="PS50110"/>
    </source>
</evidence>